<organism evidence="2 3">
    <name type="scientific">Pleurodeles waltl</name>
    <name type="common">Iberian ribbed newt</name>
    <dbReference type="NCBI Taxonomy" id="8319"/>
    <lineage>
        <taxon>Eukaryota</taxon>
        <taxon>Metazoa</taxon>
        <taxon>Chordata</taxon>
        <taxon>Craniata</taxon>
        <taxon>Vertebrata</taxon>
        <taxon>Euteleostomi</taxon>
        <taxon>Amphibia</taxon>
        <taxon>Batrachia</taxon>
        <taxon>Caudata</taxon>
        <taxon>Salamandroidea</taxon>
        <taxon>Salamandridae</taxon>
        <taxon>Pleurodelinae</taxon>
        <taxon>Pleurodeles</taxon>
    </lineage>
</organism>
<feature type="region of interest" description="Disordered" evidence="1">
    <location>
        <begin position="1"/>
        <end position="62"/>
    </location>
</feature>
<dbReference type="Proteomes" id="UP001066276">
    <property type="component" value="Chromosome 4_2"/>
</dbReference>
<name>A0AAV7S5Z8_PLEWA</name>
<reference evidence="2" key="1">
    <citation type="journal article" date="2022" name="bioRxiv">
        <title>Sequencing and chromosome-scale assembly of the giantPleurodeles waltlgenome.</title>
        <authorList>
            <person name="Brown T."/>
            <person name="Elewa A."/>
            <person name="Iarovenko S."/>
            <person name="Subramanian E."/>
            <person name="Araus A.J."/>
            <person name="Petzold A."/>
            <person name="Susuki M."/>
            <person name="Suzuki K.-i.T."/>
            <person name="Hayashi T."/>
            <person name="Toyoda A."/>
            <person name="Oliveira C."/>
            <person name="Osipova E."/>
            <person name="Leigh N.D."/>
            <person name="Simon A."/>
            <person name="Yun M.H."/>
        </authorList>
    </citation>
    <scope>NUCLEOTIDE SEQUENCE</scope>
    <source>
        <strain evidence="2">20211129_DDA</strain>
        <tissue evidence="2">Liver</tissue>
    </source>
</reference>
<feature type="region of interest" description="Disordered" evidence="1">
    <location>
        <begin position="90"/>
        <end position="112"/>
    </location>
</feature>
<keyword evidence="3" id="KW-1185">Reference proteome</keyword>
<proteinExistence type="predicted"/>
<accession>A0AAV7S5Z8</accession>
<evidence type="ECO:0000256" key="1">
    <source>
        <dbReference type="SAM" id="MobiDB-lite"/>
    </source>
</evidence>
<dbReference type="AlphaFoldDB" id="A0AAV7S5Z8"/>
<dbReference type="EMBL" id="JANPWB010000008">
    <property type="protein sequence ID" value="KAJ1159894.1"/>
    <property type="molecule type" value="Genomic_DNA"/>
</dbReference>
<protein>
    <submittedName>
        <fullName evidence="2">Uncharacterized protein</fullName>
    </submittedName>
</protein>
<sequence>MSWLTAREAESPQHSPPGLPGSSLVLRGCRPSRRLPHSGPDGPTLRRPERVPPPGCSRRSLALGRPQTHVGLALHHLPPLLEVGARDCRIPGASATSHPHQSGAAGPQAPDYGRISRAVRGALLARVRHLQRLGHAP</sequence>
<comment type="caution">
    <text evidence="2">The sequence shown here is derived from an EMBL/GenBank/DDBJ whole genome shotgun (WGS) entry which is preliminary data.</text>
</comment>
<evidence type="ECO:0000313" key="2">
    <source>
        <dbReference type="EMBL" id="KAJ1159894.1"/>
    </source>
</evidence>
<gene>
    <name evidence="2" type="ORF">NDU88_000398</name>
</gene>
<evidence type="ECO:0000313" key="3">
    <source>
        <dbReference type="Proteomes" id="UP001066276"/>
    </source>
</evidence>